<dbReference type="EMBL" id="REGA01000048">
    <property type="protein sequence ID" value="RQG89315.1"/>
    <property type="molecule type" value="Genomic_DNA"/>
</dbReference>
<accession>A0A3N6P2D4</accession>
<organism evidence="2 3">
    <name type="scientific">Natrarchaeobius chitinivorans</name>
    <dbReference type="NCBI Taxonomy" id="1679083"/>
    <lineage>
        <taxon>Archaea</taxon>
        <taxon>Methanobacteriati</taxon>
        <taxon>Methanobacteriota</taxon>
        <taxon>Stenosarchaea group</taxon>
        <taxon>Halobacteria</taxon>
        <taxon>Halobacteriales</taxon>
        <taxon>Natrialbaceae</taxon>
        <taxon>Natrarchaeobius</taxon>
    </lineage>
</organism>
<comment type="caution">
    <text evidence="2">The sequence shown here is derived from an EMBL/GenBank/DDBJ whole genome shotgun (WGS) entry which is preliminary data.</text>
</comment>
<gene>
    <name evidence="2" type="ORF">EA473_22160</name>
</gene>
<feature type="region of interest" description="Disordered" evidence="1">
    <location>
        <begin position="118"/>
        <end position="151"/>
    </location>
</feature>
<dbReference type="AlphaFoldDB" id="A0A3N6P2D4"/>
<proteinExistence type="predicted"/>
<evidence type="ECO:0000256" key="1">
    <source>
        <dbReference type="SAM" id="MobiDB-lite"/>
    </source>
</evidence>
<reference evidence="2 3" key="1">
    <citation type="submission" date="2018-10" db="EMBL/GenBank/DDBJ databases">
        <title>Natrarchaeobius chitinivorans gen. nov., sp. nov., and Natrarchaeobius haloalkaliphilus sp. nov., alkaliphilic, chitin-utilizing haloarchaea from hypersaline alkaline lakes.</title>
        <authorList>
            <person name="Sorokin D.Y."/>
            <person name="Elcheninov A.G."/>
            <person name="Kostrikina N.A."/>
            <person name="Bale N.J."/>
            <person name="Sinninghe Damste J.S."/>
            <person name="Khijniak T.V."/>
            <person name="Kublanov I.V."/>
            <person name="Toshchakov S.V."/>
        </authorList>
    </citation>
    <scope>NUCLEOTIDE SEQUENCE [LARGE SCALE GENOMIC DNA]</scope>
    <source>
        <strain evidence="2 3">AArcht4T</strain>
    </source>
</reference>
<protein>
    <submittedName>
        <fullName evidence="2">Uncharacterized protein</fullName>
    </submittedName>
</protein>
<keyword evidence="3" id="KW-1185">Reference proteome</keyword>
<feature type="compositionally biased region" description="Acidic residues" evidence="1">
    <location>
        <begin position="140"/>
        <end position="151"/>
    </location>
</feature>
<dbReference type="Proteomes" id="UP000282323">
    <property type="component" value="Unassembled WGS sequence"/>
</dbReference>
<evidence type="ECO:0000313" key="2">
    <source>
        <dbReference type="EMBL" id="RQG89315.1"/>
    </source>
</evidence>
<name>A0A3N6P2D4_NATCH</name>
<evidence type="ECO:0000313" key="3">
    <source>
        <dbReference type="Proteomes" id="UP000282323"/>
    </source>
</evidence>
<sequence>MRTVNQVLAGSYDDDTVDQSKTSLHVATTHYYVTLRPWAITSAYYWDEVPLYKGNDGDWITGLKNLDPWVYSVEKQEVRSEDAVEGESIQTEEVSRIMPPEIAARAVMVLDQLFRDSPFSPGQGAAPERQRIDQSQVETNDPDTDTTVGDE</sequence>